<dbReference type="AlphaFoldDB" id="A0A0M9DP38"/>
<comment type="caution">
    <text evidence="1">The sequence shown here is derived from an EMBL/GenBank/DDBJ whole genome shotgun (WGS) entry which is preliminary data.</text>
</comment>
<reference evidence="1 2" key="1">
    <citation type="submission" date="2015-07" db="EMBL/GenBank/DDBJ databases">
        <title>Genome sequencing project for genomic taxonomy and phylogenomics of Bacillus-like bacteria.</title>
        <authorList>
            <person name="Liu B."/>
            <person name="Wang J."/>
            <person name="Zhu Y."/>
            <person name="Liu G."/>
            <person name="Chen Q."/>
            <person name="Chen Z."/>
            <person name="Che J."/>
            <person name="Ge C."/>
            <person name="Shi H."/>
            <person name="Pan Z."/>
            <person name="Liu X."/>
        </authorList>
    </citation>
    <scope>NUCLEOTIDE SEQUENCE [LARGE SCALE GENOMIC DNA]</scope>
    <source>
        <strain evidence="1 2">DSM 54</strain>
    </source>
</reference>
<accession>A0A0M9DP38</accession>
<protein>
    <submittedName>
        <fullName evidence="1">Uncharacterized protein</fullName>
    </submittedName>
</protein>
<sequence length="128" mass="14847">MGNTYSAQNIASYFIYELNEGHVFVNNKAIQHLLASVEKQWQQAFGHTAFHEQTYAQEEGYIVKEVFEAYQVYGVSHISLPATEYFLKYGAFQLVERTYAVPNFTEEEKDLVQQVLTQYRYQLLSKAG</sequence>
<evidence type="ECO:0000313" key="2">
    <source>
        <dbReference type="Proteomes" id="UP000037977"/>
    </source>
</evidence>
<dbReference type="RefSeq" id="WP_053993295.1">
    <property type="nucleotide sequence ID" value="NZ_CP065643.1"/>
</dbReference>
<evidence type="ECO:0000313" key="1">
    <source>
        <dbReference type="EMBL" id="KOY84102.1"/>
    </source>
</evidence>
<dbReference type="EMBL" id="LGCI01000002">
    <property type="protein sequence ID" value="KOY84102.1"/>
    <property type="molecule type" value="Genomic_DNA"/>
</dbReference>
<proteinExistence type="predicted"/>
<keyword evidence="2" id="KW-1185">Reference proteome</keyword>
<name>A0A0M9DP38_9BACI</name>
<organism evidence="1 2">
    <name type="scientific">Lysinibacillus macroides</name>
    <dbReference type="NCBI Taxonomy" id="33935"/>
    <lineage>
        <taxon>Bacteria</taxon>
        <taxon>Bacillati</taxon>
        <taxon>Bacillota</taxon>
        <taxon>Bacilli</taxon>
        <taxon>Bacillales</taxon>
        <taxon>Bacillaceae</taxon>
        <taxon>Lysinibacillus</taxon>
    </lineage>
</organism>
<dbReference type="OrthoDB" id="2452874at2"/>
<gene>
    <name evidence="1" type="ORF">ADM90_01435</name>
</gene>
<dbReference type="PATRIC" id="fig|33935.3.peg.3137"/>
<dbReference type="Proteomes" id="UP000037977">
    <property type="component" value="Unassembled WGS sequence"/>
</dbReference>